<dbReference type="InterPro" id="IPR014488">
    <property type="entry name" value="UCP017371"/>
</dbReference>
<dbReference type="InterPro" id="IPR019587">
    <property type="entry name" value="Polyketide_cyclase/dehydratase"/>
</dbReference>
<dbReference type="Pfam" id="PF10604">
    <property type="entry name" value="Polyketide_cyc2"/>
    <property type="match status" value="1"/>
</dbReference>
<dbReference type="InterPro" id="IPR023393">
    <property type="entry name" value="START-like_dom_sf"/>
</dbReference>
<name>A0A221W0T3_9PSEU</name>
<dbReference type="Proteomes" id="UP000204221">
    <property type="component" value="Chromosome"/>
</dbReference>
<dbReference type="SUPFAM" id="SSF55961">
    <property type="entry name" value="Bet v1-like"/>
    <property type="match status" value="1"/>
</dbReference>
<accession>A0A221W0T3</accession>
<proteinExistence type="predicted"/>
<sequence>MITQAFRGARRKWSVMAELKVTVEREFDDEVSRIRELLADYRETRPAVLPPPFSEYEVLAGGTGAGTRVRWKLQATKRRIRDCVLDVDQSAEGDLIERDANSSMVTTWTVRPGAAGRSRVVVTNTWQGATGIGGFFERTFAPMGLRRIYGELLDNLARRAV</sequence>
<gene>
    <name evidence="1" type="ORF">AHOG_08565</name>
</gene>
<dbReference type="PIRSF" id="PIRSF017371">
    <property type="entry name" value="UCP017371"/>
    <property type="match status" value="1"/>
</dbReference>
<evidence type="ECO:0000313" key="1">
    <source>
        <dbReference type="EMBL" id="ASO19358.1"/>
    </source>
</evidence>
<organism evidence="1 2">
    <name type="scientific">Actinoalloteichus hoggarensis</name>
    <dbReference type="NCBI Taxonomy" id="1470176"/>
    <lineage>
        <taxon>Bacteria</taxon>
        <taxon>Bacillati</taxon>
        <taxon>Actinomycetota</taxon>
        <taxon>Actinomycetes</taxon>
        <taxon>Pseudonocardiales</taxon>
        <taxon>Pseudonocardiaceae</taxon>
        <taxon>Actinoalloteichus</taxon>
    </lineage>
</organism>
<dbReference type="Gene3D" id="3.30.530.20">
    <property type="match status" value="1"/>
</dbReference>
<keyword evidence="2" id="KW-1185">Reference proteome</keyword>
<dbReference type="KEGG" id="ahg:AHOG_08565"/>
<protein>
    <submittedName>
        <fullName evidence="1">Polyketide cyclase / dehydrase and lipid transport</fullName>
    </submittedName>
</protein>
<evidence type="ECO:0000313" key="2">
    <source>
        <dbReference type="Proteomes" id="UP000204221"/>
    </source>
</evidence>
<dbReference type="AlphaFoldDB" id="A0A221W0T3"/>
<reference evidence="1 2" key="1">
    <citation type="submission" date="2017-07" db="EMBL/GenBank/DDBJ databases">
        <title>Complete genome sequence of Actinoalloteichus hoggarensis DSM 45943, type strain of Actinoalloteichus hoggarensis.</title>
        <authorList>
            <person name="Ruckert C."/>
            <person name="Nouioui I."/>
            <person name="Willmese J."/>
            <person name="van Wezel G."/>
            <person name="Klenk H.-P."/>
            <person name="Kalinowski J."/>
            <person name="Zotchev S.B."/>
        </authorList>
    </citation>
    <scope>NUCLEOTIDE SEQUENCE [LARGE SCALE GENOMIC DNA]</scope>
    <source>
        <strain evidence="1 2">DSM 45943</strain>
    </source>
</reference>
<dbReference type="EMBL" id="CP022521">
    <property type="protein sequence ID" value="ASO19358.1"/>
    <property type="molecule type" value="Genomic_DNA"/>
</dbReference>